<comment type="caution">
    <text evidence="2">The sequence shown here is derived from an EMBL/GenBank/DDBJ whole genome shotgun (WGS) entry which is preliminary data.</text>
</comment>
<dbReference type="AlphaFoldDB" id="A0A645H2B4"/>
<organism evidence="2">
    <name type="scientific">bioreactor metagenome</name>
    <dbReference type="NCBI Taxonomy" id="1076179"/>
    <lineage>
        <taxon>unclassified sequences</taxon>
        <taxon>metagenomes</taxon>
        <taxon>ecological metagenomes</taxon>
    </lineage>
</organism>
<feature type="compositionally biased region" description="Low complexity" evidence="1">
    <location>
        <begin position="80"/>
        <end position="93"/>
    </location>
</feature>
<accession>A0A645H2B4</accession>
<evidence type="ECO:0000313" key="2">
    <source>
        <dbReference type="EMBL" id="MPN30484.1"/>
    </source>
</evidence>
<dbReference type="EMBL" id="VSSQ01081616">
    <property type="protein sequence ID" value="MPN30484.1"/>
    <property type="molecule type" value="Genomic_DNA"/>
</dbReference>
<proteinExistence type="predicted"/>
<gene>
    <name evidence="2" type="ORF">SDC9_177955</name>
</gene>
<reference evidence="2" key="1">
    <citation type="submission" date="2019-08" db="EMBL/GenBank/DDBJ databases">
        <authorList>
            <person name="Kucharzyk K."/>
            <person name="Murdoch R.W."/>
            <person name="Higgins S."/>
            <person name="Loffler F."/>
        </authorList>
    </citation>
    <scope>NUCLEOTIDE SEQUENCE</scope>
</reference>
<feature type="compositionally biased region" description="Polar residues" evidence="1">
    <location>
        <begin position="99"/>
        <end position="120"/>
    </location>
</feature>
<sequence length="120" mass="12325">MSRPGNNRIVHRSASFVGDSHRNFNFVANTTNSGRGIHSVVSLNRDGLAESIGGIVGVGHGTGNGDNAFAGDGHCFGSSISRNSNGGLSSSRGNGLGSTGFQRTSNSVNNRFDQLGSRSS</sequence>
<protein>
    <submittedName>
        <fullName evidence="2">Uncharacterized protein</fullName>
    </submittedName>
</protein>
<feature type="region of interest" description="Disordered" evidence="1">
    <location>
        <begin position="80"/>
        <end position="120"/>
    </location>
</feature>
<evidence type="ECO:0000256" key="1">
    <source>
        <dbReference type="SAM" id="MobiDB-lite"/>
    </source>
</evidence>
<name>A0A645H2B4_9ZZZZ</name>